<organism evidence="1 2">
    <name type="scientific">Molossus molossus</name>
    <name type="common">Pallas' mastiff bat</name>
    <name type="synonym">Vespertilio molossus</name>
    <dbReference type="NCBI Taxonomy" id="27622"/>
    <lineage>
        <taxon>Eukaryota</taxon>
        <taxon>Metazoa</taxon>
        <taxon>Chordata</taxon>
        <taxon>Craniata</taxon>
        <taxon>Vertebrata</taxon>
        <taxon>Euteleostomi</taxon>
        <taxon>Mammalia</taxon>
        <taxon>Eutheria</taxon>
        <taxon>Laurasiatheria</taxon>
        <taxon>Chiroptera</taxon>
        <taxon>Yangochiroptera</taxon>
        <taxon>Molossidae</taxon>
        <taxon>Molossus</taxon>
    </lineage>
</organism>
<comment type="caution">
    <text evidence="1">The sequence shown here is derived from an EMBL/GenBank/DDBJ whole genome shotgun (WGS) entry which is preliminary data.</text>
</comment>
<proteinExistence type="predicted"/>
<gene>
    <name evidence="1" type="ORF">HJG59_011244</name>
</gene>
<reference evidence="1 2" key="1">
    <citation type="journal article" date="2020" name="Nature">
        <title>Six reference-quality genomes reveal evolution of bat adaptations.</title>
        <authorList>
            <person name="Jebb D."/>
            <person name="Huang Z."/>
            <person name="Pippel M."/>
            <person name="Hughes G.M."/>
            <person name="Lavrichenko K."/>
            <person name="Devanna P."/>
            <person name="Winkler S."/>
            <person name="Jermiin L.S."/>
            <person name="Skirmuntt E.C."/>
            <person name="Katzourakis A."/>
            <person name="Burkitt-Gray L."/>
            <person name="Ray D.A."/>
            <person name="Sullivan K.A.M."/>
            <person name="Roscito J.G."/>
            <person name="Kirilenko B.M."/>
            <person name="Davalos L.M."/>
            <person name="Corthals A.P."/>
            <person name="Power M.L."/>
            <person name="Jones G."/>
            <person name="Ransome R.D."/>
            <person name="Dechmann D.K.N."/>
            <person name="Locatelli A.G."/>
            <person name="Puechmaille S.J."/>
            <person name="Fedrigo O."/>
            <person name="Jarvis E.D."/>
            <person name="Hiller M."/>
            <person name="Vernes S.C."/>
            <person name="Myers E.W."/>
            <person name="Teeling E.C."/>
        </authorList>
    </citation>
    <scope>NUCLEOTIDE SEQUENCE [LARGE SCALE GENOMIC DNA]</scope>
    <source>
        <strain evidence="1">MMolMol1</strain>
        <tissue evidence="1">Muscle</tissue>
    </source>
</reference>
<evidence type="ECO:0000313" key="2">
    <source>
        <dbReference type="Proteomes" id="UP000550707"/>
    </source>
</evidence>
<dbReference type="Proteomes" id="UP000550707">
    <property type="component" value="Unassembled WGS sequence"/>
</dbReference>
<accession>A0A7J8GQ79</accession>
<dbReference type="EMBL" id="JACASF010000008">
    <property type="protein sequence ID" value="KAF6462183.1"/>
    <property type="molecule type" value="Genomic_DNA"/>
</dbReference>
<keyword evidence="2" id="KW-1185">Reference proteome</keyword>
<evidence type="ECO:0000313" key="1">
    <source>
        <dbReference type="EMBL" id="KAF6462183.1"/>
    </source>
</evidence>
<dbReference type="InParanoid" id="A0A7J8GQ79"/>
<dbReference type="AlphaFoldDB" id="A0A7J8GQ79"/>
<sequence length="133" mass="13775">MDSWTEGLAGPIPAAEPAVEGQAGSLLVDPTAPQRLCHHLQLNPLHLEKRVTIPLPVPPILWGEAQGRRVLPGHSGRLNTGRPLVLVGGEASERRVVVKGEQGGAGGGGPENQAQGRGQQVLAAWGGDGGWAQ</sequence>
<protein>
    <submittedName>
        <fullName evidence="1">Uncharacterized protein</fullName>
    </submittedName>
</protein>
<name>A0A7J8GQ79_MOLMO</name>